<evidence type="ECO:0000313" key="6">
    <source>
        <dbReference type="EMBL" id="TYK57284.1"/>
    </source>
</evidence>
<keyword evidence="1" id="KW-0805">Transcription regulation</keyword>
<dbReference type="EMBL" id="VSRO01000007">
    <property type="protein sequence ID" value="TYK57284.1"/>
    <property type="molecule type" value="Genomic_DNA"/>
</dbReference>
<dbReference type="InterPro" id="IPR039418">
    <property type="entry name" value="LexA-like"/>
</dbReference>
<organism evidence="5 7">
    <name type="scientific">Pseudomonas synxantha</name>
    <dbReference type="NCBI Taxonomy" id="47883"/>
    <lineage>
        <taxon>Bacteria</taxon>
        <taxon>Pseudomonadati</taxon>
        <taxon>Pseudomonadota</taxon>
        <taxon>Gammaproteobacteria</taxon>
        <taxon>Pseudomonadales</taxon>
        <taxon>Pseudomonadaceae</taxon>
        <taxon>Pseudomonas</taxon>
    </lineage>
</organism>
<comment type="caution">
    <text evidence="5">The sequence shown here is derived from an EMBL/GenBank/DDBJ whole genome shotgun (WGS) entry which is preliminary data.</text>
</comment>
<name>A0A5D3G0E0_9PSED</name>
<reference evidence="5 7" key="1">
    <citation type="submission" date="2019-08" db="EMBL/GenBank/DDBJ databases">
        <title>Subclass B2 metallo-beta lactamase from Pseudomonas synxantha.</title>
        <authorList>
            <person name="Poirel L."/>
            <person name="Palmieri M."/>
            <person name="Masseron A."/>
            <person name="Perreten V."/>
            <person name="Nordman P."/>
        </authorList>
    </citation>
    <scope>NUCLEOTIDE SEQUENCE [LARGE SCALE GENOMIC DNA]</scope>
    <source>
        <strain evidence="5 7">MCP106</strain>
    </source>
</reference>
<evidence type="ECO:0000313" key="7">
    <source>
        <dbReference type="Proteomes" id="UP000324029"/>
    </source>
</evidence>
<dbReference type="PANTHER" id="PTHR40661">
    <property type="match status" value="1"/>
</dbReference>
<dbReference type="GO" id="GO:0003677">
    <property type="term" value="F:DNA binding"/>
    <property type="evidence" value="ECO:0007669"/>
    <property type="project" value="UniProtKB-KW"/>
</dbReference>
<dbReference type="Gene3D" id="2.10.109.10">
    <property type="entry name" value="Umud Fragment, subunit A"/>
    <property type="match status" value="1"/>
</dbReference>
<dbReference type="Proteomes" id="UP000324029">
    <property type="component" value="Unassembled WGS sequence"/>
</dbReference>
<dbReference type="PANTHER" id="PTHR40661:SF2">
    <property type="entry name" value="HTH-TYPE TRANSCRIPTIONAL REGULATOR PRTR"/>
    <property type="match status" value="1"/>
</dbReference>
<reference evidence="5 7" key="2">
    <citation type="submission" date="2019-08" db="EMBL/GenBank/DDBJ databases">
        <authorList>
            <person name="Brilhante M."/>
            <person name="Perreten V."/>
        </authorList>
    </citation>
    <scope>NUCLEOTIDE SEQUENCE [LARGE SCALE GENOMIC DNA]</scope>
    <source>
        <strain evidence="5 7">MCP106</strain>
    </source>
</reference>
<dbReference type="InterPro" id="IPR001387">
    <property type="entry name" value="Cro/C1-type_HTH"/>
</dbReference>
<dbReference type="EMBL" id="VSRO01000028">
    <property type="protein sequence ID" value="TYK53883.1"/>
    <property type="molecule type" value="Genomic_DNA"/>
</dbReference>
<dbReference type="CDD" id="cd00093">
    <property type="entry name" value="HTH_XRE"/>
    <property type="match status" value="1"/>
</dbReference>
<dbReference type="SMART" id="SM00530">
    <property type="entry name" value="HTH_XRE"/>
    <property type="match status" value="1"/>
</dbReference>
<sequence length="237" mass="26519">MKSIGERIALKREEAGLNQSELGRRLGLSAQAVQKWEAGKSTPRNTKLSDIAAILGTSVSYLVQGELHTDQAPTAPSVLRDIDSWDESTPVRDDEIEVPFLQEVDLSAGSGRFAIQEDASQILRFPKAKLRDNSVQFDRARCVKVRGNSMVPVLRDGATVGVDLGKTSIKDVIDGDLYAVNHAGQLRVKQLYRLPTGLRLRSFNRDEHPDEDYSFEQLQEEPIAIIGHVFWWAMYTR</sequence>
<evidence type="ECO:0000256" key="2">
    <source>
        <dbReference type="ARBA" id="ARBA00023125"/>
    </source>
</evidence>
<feature type="domain" description="HTH cro/C1-type" evidence="4">
    <location>
        <begin position="8"/>
        <end position="62"/>
    </location>
</feature>
<dbReference type="CDD" id="cd06529">
    <property type="entry name" value="S24_LexA-like"/>
    <property type="match status" value="1"/>
</dbReference>
<evidence type="ECO:0000256" key="1">
    <source>
        <dbReference type="ARBA" id="ARBA00023015"/>
    </source>
</evidence>
<evidence type="ECO:0000256" key="3">
    <source>
        <dbReference type="ARBA" id="ARBA00023163"/>
    </source>
</evidence>
<keyword evidence="3" id="KW-0804">Transcription</keyword>
<dbReference type="Pfam" id="PF01381">
    <property type="entry name" value="HTH_3"/>
    <property type="match status" value="1"/>
</dbReference>
<dbReference type="Gene3D" id="1.10.260.40">
    <property type="entry name" value="lambda repressor-like DNA-binding domains"/>
    <property type="match status" value="1"/>
</dbReference>
<keyword evidence="2" id="KW-0238">DNA-binding</keyword>
<proteinExistence type="predicted"/>
<dbReference type="RefSeq" id="WP_148853641.1">
    <property type="nucleotide sequence ID" value="NZ_VSRO01000007.1"/>
</dbReference>
<dbReference type="SUPFAM" id="SSF47413">
    <property type="entry name" value="lambda repressor-like DNA-binding domains"/>
    <property type="match status" value="1"/>
</dbReference>
<dbReference type="SUPFAM" id="SSF51306">
    <property type="entry name" value="LexA/Signal peptidase"/>
    <property type="match status" value="1"/>
</dbReference>
<dbReference type="AlphaFoldDB" id="A0A5D3G0E0"/>
<evidence type="ECO:0000259" key="4">
    <source>
        <dbReference type="PROSITE" id="PS50943"/>
    </source>
</evidence>
<dbReference type="InterPro" id="IPR010982">
    <property type="entry name" value="Lambda_DNA-bd_dom_sf"/>
</dbReference>
<protein>
    <submittedName>
        <fullName evidence="5">Helix-turn-helix transcriptional regulator</fullName>
    </submittedName>
</protein>
<gene>
    <name evidence="6" type="ORF">FXO26_16315</name>
    <name evidence="5" type="ORF">FXO26_30305</name>
</gene>
<evidence type="ECO:0000313" key="5">
    <source>
        <dbReference type="EMBL" id="TYK53883.1"/>
    </source>
</evidence>
<dbReference type="InterPro" id="IPR015927">
    <property type="entry name" value="Peptidase_S24_S26A/B/C"/>
</dbReference>
<dbReference type="Pfam" id="PF00717">
    <property type="entry name" value="Peptidase_S24"/>
    <property type="match status" value="1"/>
</dbReference>
<accession>A0A5D3G0E0</accession>
<dbReference type="InterPro" id="IPR036286">
    <property type="entry name" value="LexA/Signal_pep-like_sf"/>
</dbReference>
<dbReference type="PROSITE" id="PS50943">
    <property type="entry name" value="HTH_CROC1"/>
    <property type="match status" value="1"/>
</dbReference>